<protein>
    <recommendedName>
        <fullName evidence="4">DUF2917 domain-containing protein</fullName>
    </recommendedName>
</protein>
<accession>A0A6S6ZZR5</accession>
<evidence type="ECO:0000313" key="3">
    <source>
        <dbReference type="Proteomes" id="UP000494214"/>
    </source>
</evidence>
<dbReference type="Pfam" id="PF11142">
    <property type="entry name" value="DUF2917"/>
    <property type="match status" value="1"/>
</dbReference>
<evidence type="ECO:0000256" key="1">
    <source>
        <dbReference type="SAM" id="MobiDB-lite"/>
    </source>
</evidence>
<sequence>MFQLCCTAGMSFRLGGGSTMLLKRASGVRIECHAGAVWVSEYRRFDDSVLQAGESLTVHSDRDVVLSGLPDAQVALLSQGGQAQRATATPRCAGQPEFQP</sequence>
<reference evidence="2 3" key="1">
    <citation type="submission" date="2020-04" db="EMBL/GenBank/DDBJ databases">
        <authorList>
            <person name="De Canck E."/>
        </authorList>
    </citation>
    <scope>NUCLEOTIDE SEQUENCE [LARGE SCALE GENOMIC DNA]</scope>
    <source>
        <strain evidence="2 3">LMG 26690</strain>
    </source>
</reference>
<dbReference type="AlphaFoldDB" id="A0A6S6ZZR5"/>
<proteinExistence type="predicted"/>
<organism evidence="2 3">
    <name type="scientific">Achromobacter animicus</name>
    <dbReference type="NCBI Taxonomy" id="1389935"/>
    <lineage>
        <taxon>Bacteria</taxon>
        <taxon>Pseudomonadati</taxon>
        <taxon>Pseudomonadota</taxon>
        <taxon>Betaproteobacteria</taxon>
        <taxon>Burkholderiales</taxon>
        <taxon>Alcaligenaceae</taxon>
        <taxon>Achromobacter</taxon>
    </lineage>
</organism>
<gene>
    <name evidence="2" type="ORF">LMG26690_02871</name>
</gene>
<evidence type="ECO:0000313" key="2">
    <source>
        <dbReference type="EMBL" id="CAB3705476.1"/>
    </source>
</evidence>
<keyword evidence="3" id="KW-1185">Reference proteome</keyword>
<dbReference type="Proteomes" id="UP000494214">
    <property type="component" value="Unassembled WGS sequence"/>
</dbReference>
<dbReference type="EMBL" id="CADIJM010000005">
    <property type="protein sequence ID" value="CAB3705476.1"/>
    <property type="molecule type" value="Genomic_DNA"/>
</dbReference>
<name>A0A6S6ZZR5_9BURK</name>
<feature type="region of interest" description="Disordered" evidence="1">
    <location>
        <begin position="80"/>
        <end position="100"/>
    </location>
</feature>
<evidence type="ECO:0008006" key="4">
    <source>
        <dbReference type="Google" id="ProtNLM"/>
    </source>
</evidence>
<dbReference type="InterPro" id="IPR021317">
    <property type="entry name" value="DUF2917"/>
</dbReference>